<protein>
    <submittedName>
        <fullName evidence="1">Uncharacterized protein</fullName>
    </submittedName>
</protein>
<proteinExistence type="predicted"/>
<reference evidence="1 2" key="1">
    <citation type="submission" date="2015-03" db="EMBL/GenBank/DDBJ databases">
        <title>Genome sequence of Pseudoalteromonas aurantia.</title>
        <authorList>
            <person name="Xie B.-B."/>
            <person name="Rong J.-C."/>
            <person name="Qin Q.-L."/>
            <person name="Zhang Y.-Z."/>
        </authorList>
    </citation>
    <scope>NUCLEOTIDE SEQUENCE [LARGE SCALE GENOMIC DNA]</scope>
    <source>
        <strain evidence="1 2">208</strain>
    </source>
</reference>
<organism evidence="1 2">
    <name type="scientific">Pseudoalteromonas aurantia 208</name>
    <dbReference type="NCBI Taxonomy" id="1314867"/>
    <lineage>
        <taxon>Bacteria</taxon>
        <taxon>Pseudomonadati</taxon>
        <taxon>Pseudomonadota</taxon>
        <taxon>Gammaproteobacteria</taxon>
        <taxon>Alteromonadales</taxon>
        <taxon>Pseudoalteromonadaceae</taxon>
        <taxon>Pseudoalteromonas</taxon>
    </lineage>
</organism>
<sequence length="55" mass="5993">MLCATRGNCDAKPELERLACLKGLYLRIFVLSSGRSGPLLCDTFGKTQLGLGIYE</sequence>
<evidence type="ECO:0000313" key="2">
    <source>
        <dbReference type="Proteomes" id="UP000615755"/>
    </source>
</evidence>
<dbReference type="Proteomes" id="UP000615755">
    <property type="component" value="Unassembled WGS sequence"/>
</dbReference>
<evidence type="ECO:0000313" key="1">
    <source>
        <dbReference type="EMBL" id="MBE0370162.1"/>
    </source>
</evidence>
<accession>A0ABR9EH58</accession>
<dbReference type="EMBL" id="AQGV01000015">
    <property type="protein sequence ID" value="MBE0370162.1"/>
    <property type="molecule type" value="Genomic_DNA"/>
</dbReference>
<comment type="caution">
    <text evidence="1">The sequence shown here is derived from an EMBL/GenBank/DDBJ whole genome shotgun (WGS) entry which is preliminary data.</text>
</comment>
<name>A0ABR9EH58_9GAMM</name>
<keyword evidence="2" id="KW-1185">Reference proteome</keyword>
<gene>
    <name evidence="1" type="ORF">PAUR_b0131</name>
</gene>